<organism evidence="2 3">
    <name type="scientific">Inhella inkyongensis</name>
    <dbReference type="NCBI Taxonomy" id="392593"/>
    <lineage>
        <taxon>Bacteria</taxon>
        <taxon>Pseudomonadati</taxon>
        <taxon>Pseudomonadota</taxon>
        <taxon>Betaproteobacteria</taxon>
        <taxon>Burkholderiales</taxon>
        <taxon>Sphaerotilaceae</taxon>
        <taxon>Inhella</taxon>
    </lineage>
</organism>
<gene>
    <name evidence="2" type="ORF">HNQ51_002278</name>
</gene>
<name>A0A840S971_9BURK</name>
<proteinExistence type="predicted"/>
<dbReference type="OrthoDB" id="5984490at2"/>
<feature type="transmembrane region" description="Helical" evidence="1">
    <location>
        <begin position="89"/>
        <end position="110"/>
    </location>
</feature>
<sequence>MGLSILHWLAGGLALGAGAWAMAAAKGSAAHKRAGMGFVIAMLIMGSSGALMAAMKPVRISVVAGLLVVYLVSTALLTVRREVAQARGLYAGLSGLGLVVAGLGLGWALQAGPGGQLDRFPAPIYAAFGTLALLGVAMDLKALHANALTRSQRLVRHLWRMETAMYLATSAFFLGQAKLFPEALRHTVLLALPVLAVLAHLAYWMWRSLRRPRRTAVA</sequence>
<feature type="transmembrane region" description="Helical" evidence="1">
    <location>
        <begin position="35"/>
        <end position="54"/>
    </location>
</feature>
<accession>A0A840S971</accession>
<dbReference type="AlphaFoldDB" id="A0A840S971"/>
<keyword evidence="1" id="KW-0812">Transmembrane</keyword>
<protein>
    <submittedName>
        <fullName evidence="2">Putative membrane protein</fullName>
    </submittedName>
</protein>
<keyword evidence="3" id="KW-1185">Reference proteome</keyword>
<dbReference type="RefSeq" id="WP_138855012.1">
    <property type="nucleotide sequence ID" value="NZ_CP040709.1"/>
</dbReference>
<feature type="transmembrane region" description="Helical" evidence="1">
    <location>
        <begin position="164"/>
        <end position="181"/>
    </location>
</feature>
<reference evidence="2 3" key="1">
    <citation type="submission" date="2020-08" db="EMBL/GenBank/DDBJ databases">
        <title>Genomic Encyclopedia of Type Strains, Phase IV (KMG-IV): sequencing the most valuable type-strain genomes for metagenomic binning, comparative biology and taxonomic classification.</title>
        <authorList>
            <person name="Goeker M."/>
        </authorList>
    </citation>
    <scope>NUCLEOTIDE SEQUENCE [LARGE SCALE GENOMIC DNA]</scope>
    <source>
        <strain evidence="2 3">DSM 23958</strain>
    </source>
</reference>
<keyword evidence="1" id="KW-1133">Transmembrane helix</keyword>
<dbReference type="Proteomes" id="UP000554837">
    <property type="component" value="Unassembled WGS sequence"/>
</dbReference>
<feature type="transmembrane region" description="Helical" evidence="1">
    <location>
        <begin position="60"/>
        <end position="77"/>
    </location>
</feature>
<comment type="caution">
    <text evidence="2">The sequence shown here is derived from an EMBL/GenBank/DDBJ whole genome shotgun (WGS) entry which is preliminary data.</text>
</comment>
<feature type="transmembrane region" description="Helical" evidence="1">
    <location>
        <begin position="187"/>
        <end position="206"/>
    </location>
</feature>
<keyword evidence="1" id="KW-0472">Membrane</keyword>
<evidence type="ECO:0000313" key="2">
    <source>
        <dbReference type="EMBL" id="MBB5204959.1"/>
    </source>
</evidence>
<evidence type="ECO:0000313" key="3">
    <source>
        <dbReference type="Proteomes" id="UP000554837"/>
    </source>
</evidence>
<feature type="transmembrane region" description="Helical" evidence="1">
    <location>
        <begin position="6"/>
        <end position="23"/>
    </location>
</feature>
<evidence type="ECO:0000256" key="1">
    <source>
        <dbReference type="SAM" id="Phobius"/>
    </source>
</evidence>
<feature type="transmembrane region" description="Helical" evidence="1">
    <location>
        <begin position="122"/>
        <end position="143"/>
    </location>
</feature>
<dbReference type="EMBL" id="JACHHO010000003">
    <property type="protein sequence ID" value="MBB5204959.1"/>
    <property type="molecule type" value="Genomic_DNA"/>
</dbReference>